<evidence type="ECO:0000256" key="2">
    <source>
        <dbReference type="SAM" id="SignalP"/>
    </source>
</evidence>
<dbReference type="EMBL" id="AP027734">
    <property type="protein sequence ID" value="BDZ54717.1"/>
    <property type="molecule type" value="Genomic_DNA"/>
</dbReference>
<feature type="region of interest" description="Disordered" evidence="1">
    <location>
        <begin position="174"/>
        <end position="202"/>
    </location>
</feature>
<feature type="chain" id="PRO_5045195891" description="Peptidoglycan binding-like domain-containing protein" evidence="2">
    <location>
        <begin position="18"/>
        <end position="202"/>
    </location>
</feature>
<feature type="domain" description="Peptidoglycan binding-like" evidence="3">
    <location>
        <begin position="108"/>
        <end position="146"/>
    </location>
</feature>
<sequence length="202" mass="20939">MLAIGAAVGWAASAVFAPPDDVLAATPYTYAELVVGEVGSSVSLNTVAKWPQVPAGTNQAIGTVTSVSVKPGDEVEAGDVLYSVDLRPVVVAEGATPAFRAVARGTEGADVKQLQLMLTELGFYSGVSDGEFGGATEQAVRDWQRSSASTTTASCRRATSCSCPRCPAGCHSTVRSSTAARRSPAARLPSPGSPKRRYSRFR</sequence>
<dbReference type="Proteomes" id="UP001321477">
    <property type="component" value="Chromosome"/>
</dbReference>
<dbReference type="Pfam" id="PF01471">
    <property type="entry name" value="PG_binding_1"/>
    <property type="match status" value="1"/>
</dbReference>
<evidence type="ECO:0000259" key="3">
    <source>
        <dbReference type="Pfam" id="PF01471"/>
    </source>
</evidence>
<keyword evidence="2" id="KW-0732">Signal</keyword>
<dbReference type="Gene3D" id="1.10.101.10">
    <property type="entry name" value="PGBD-like superfamily/PGBD"/>
    <property type="match status" value="1"/>
</dbReference>
<feature type="compositionally biased region" description="Low complexity" evidence="1">
    <location>
        <begin position="175"/>
        <end position="190"/>
    </location>
</feature>
<evidence type="ECO:0000256" key="1">
    <source>
        <dbReference type="SAM" id="MobiDB-lite"/>
    </source>
</evidence>
<accession>A0ABM8H1Q4</accession>
<evidence type="ECO:0000313" key="4">
    <source>
        <dbReference type="EMBL" id="BDZ54717.1"/>
    </source>
</evidence>
<evidence type="ECO:0000313" key="5">
    <source>
        <dbReference type="Proteomes" id="UP001321477"/>
    </source>
</evidence>
<dbReference type="InterPro" id="IPR036366">
    <property type="entry name" value="PGBDSf"/>
</dbReference>
<dbReference type="InterPro" id="IPR036365">
    <property type="entry name" value="PGBD-like_sf"/>
</dbReference>
<protein>
    <recommendedName>
        <fullName evidence="3">Peptidoglycan binding-like domain-containing protein</fullName>
    </recommendedName>
</protein>
<organism evidence="4 5">
    <name type="scientific">Agromyces marinus</name>
    <dbReference type="NCBI Taxonomy" id="1389020"/>
    <lineage>
        <taxon>Bacteria</taxon>
        <taxon>Bacillati</taxon>
        <taxon>Actinomycetota</taxon>
        <taxon>Actinomycetes</taxon>
        <taxon>Micrococcales</taxon>
        <taxon>Microbacteriaceae</taxon>
        <taxon>Agromyces</taxon>
    </lineage>
</organism>
<name>A0ABM8H1Q4_9MICO</name>
<keyword evidence="5" id="KW-1185">Reference proteome</keyword>
<dbReference type="InterPro" id="IPR002477">
    <property type="entry name" value="Peptidoglycan-bd-like"/>
</dbReference>
<dbReference type="SUPFAM" id="SSF47090">
    <property type="entry name" value="PGBD-like"/>
    <property type="match status" value="1"/>
</dbReference>
<gene>
    <name evidence="4" type="ORF">GCM10025870_17900</name>
</gene>
<proteinExistence type="predicted"/>
<reference evidence="5" key="1">
    <citation type="journal article" date="2019" name="Int. J. Syst. Evol. Microbiol.">
        <title>The Global Catalogue of Microorganisms (GCM) 10K type strain sequencing project: providing services to taxonomists for standard genome sequencing and annotation.</title>
        <authorList>
            <consortium name="The Broad Institute Genomics Platform"/>
            <consortium name="The Broad Institute Genome Sequencing Center for Infectious Disease"/>
            <person name="Wu L."/>
            <person name="Ma J."/>
        </authorList>
    </citation>
    <scope>NUCLEOTIDE SEQUENCE [LARGE SCALE GENOMIC DNA]</scope>
    <source>
        <strain evidence="5">NBRC 109019</strain>
    </source>
</reference>
<feature type="signal peptide" evidence="2">
    <location>
        <begin position="1"/>
        <end position="17"/>
    </location>
</feature>